<comment type="catalytic activity">
    <reaction evidence="1">
        <text>AMP + H2O = D-ribose 5-phosphate + adenine</text>
        <dbReference type="Rhea" id="RHEA:20129"/>
        <dbReference type="ChEBI" id="CHEBI:15377"/>
        <dbReference type="ChEBI" id="CHEBI:16708"/>
        <dbReference type="ChEBI" id="CHEBI:78346"/>
        <dbReference type="ChEBI" id="CHEBI:456215"/>
        <dbReference type="EC" id="3.2.2.4"/>
    </reaction>
</comment>
<keyword evidence="7" id="KW-1185">Reference proteome</keyword>
<dbReference type="Gene3D" id="3.40.50.450">
    <property type="match status" value="1"/>
</dbReference>
<reference evidence="6 7" key="1">
    <citation type="submission" date="2024-04" db="EMBL/GenBank/DDBJ databases">
        <title>Draft genome sequence of Sessilibacter corallicola NBRC 116591.</title>
        <authorList>
            <person name="Miyakawa T."/>
            <person name="Kusuya Y."/>
            <person name="Miura T."/>
        </authorList>
    </citation>
    <scope>NUCLEOTIDE SEQUENCE [LARGE SCALE GENOMIC DNA]</scope>
    <source>
        <strain evidence="6 7">KU-00831-HH</strain>
    </source>
</reference>
<dbReference type="InterPro" id="IPR027820">
    <property type="entry name" value="PpnN_N"/>
</dbReference>
<feature type="domain" description="Pyrimidine/purine nucleotide 5'-monophosphate nucleosidase C-terminal" evidence="4">
    <location>
        <begin position="335"/>
        <end position="455"/>
    </location>
</feature>
<feature type="domain" description="Pyrimidine/purine nucleotide 5'-monophosphate nucleosidase N-terminal" evidence="5">
    <location>
        <begin position="8"/>
        <end position="115"/>
    </location>
</feature>
<organism evidence="6 7">
    <name type="scientific">Sessilibacter corallicola</name>
    <dbReference type="NCBI Taxonomy" id="2904075"/>
    <lineage>
        <taxon>Bacteria</taxon>
        <taxon>Pseudomonadati</taxon>
        <taxon>Pseudomonadota</taxon>
        <taxon>Gammaproteobacteria</taxon>
        <taxon>Cellvibrionales</taxon>
        <taxon>Cellvibrionaceae</taxon>
        <taxon>Sessilibacter</taxon>
    </lineage>
</organism>
<evidence type="ECO:0000259" key="5">
    <source>
        <dbReference type="Pfam" id="PF14793"/>
    </source>
</evidence>
<evidence type="ECO:0000256" key="2">
    <source>
        <dbReference type="ARBA" id="ARBA00011985"/>
    </source>
</evidence>
<dbReference type="EC" id="3.2.2.4" evidence="2"/>
<dbReference type="SUPFAM" id="SSF102405">
    <property type="entry name" value="MCP/YpsA-like"/>
    <property type="match status" value="1"/>
</dbReference>
<dbReference type="InterPro" id="IPR037153">
    <property type="entry name" value="PpnN-like_sf"/>
</dbReference>
<dbReference type="Pfam" id="PF03641">
    <property type="entry name" value="Lysine_decarbox"/>
    <property type="match status" value="1"/>
</dbReference>
<dbReference type="PANTHER" id="PTHR43393">
    <property type="entry name" value="CYTOKININ RIBOSIDE 5'-MONOPHOSPHATE PHOSPHORIBOHYDROLASE"/>
    <property type="match status" value="1"/>
</dbReference>
<evidence type="ECO:0000259" key="4">
    <source>
        <dbReference type="Pfam" id="PF11892"/>
    </source>
</evidence>
<dbReference type="EMBL" id="BAABWN010000013">
    <property type="protein sequence ID" value="GAA6169553.1"/>
    <property type="molecule type" value="Genomic_DNA"/>
</dbReference>
<dbReference type="InterPro" id="IPR052341">
    <property type="entry name" value="LOG_family_nucleotidases"/>
</dbReference>
<accession>A0ABQ0ADD3</accession>
<dbReference type="Pfam" id="PF14793">
    <property type="entry name" value="DUF4478"/>
    <property type="match status" value="1"/>
</dbReference>
<dbReference type="InterPro" id="IPR021826">
    <property type="entry name" value="PpnN_C"/>
</dbReference>
<dbReference type="Gene3D" id="3.30.1850.10">
    <property type="entry name" value="MoCo carrier protein-like"/>
    <property type="match status" value="1"/>
</dbReference>
<evidence type="ECO:0000313" key="7">
    <source>
        <dbReference type="Proteomes" id="UP001465153"/>
    </source>
</evidence>
<dbReference type="Proteomes" id="UP001465153">
    <property type="component" value="Unassembled WGS sequence"/>
</dbReference>
<comment type="caution">
    <text evidence="6">The sequence shown here is derived from an EMBL/GenBank/DDBJ whole genome shotgun (WGS) entry which is preliminary data.</text>
</comment>
<evidence type="ECO:0000256" key="3">
    <source>
        <dbReference type="ARBA" id="ARBA00031983"/>
    </source>
</evidence>
<protein>
    <recommendedName>
        <fullName evidence="3">AMP nucleosidase</fullName>
        <ecNumber evidence="2">3.2.2.4</ecNumber>
    </recommendedName>
    <alternativeName>
        <fullName evidence="3">AMP nucleosidase</fullName>
    </alternativeName>
</protein>
<dbReference type="RefSeq" id="WP_250647551.1">
    <property type="nucleotide sequence ID" value="NZ_BAABWN010000013.1"/>
</dbReference>
<evidence type="ECO:0000313" key="6">
    <source>
        <dbReference type="EMBL" id="GAA6169553.1"/>
    </source>
</evidence>
<dbReference type="NCBIfam" id="NF038390">
    <property type="entry name" value="Nsidase_PpnN"/>
    <property type="match status" value="1"/>
</dbReference>
<gene>
    <name evidence="6" type="primary">ppnN</name>
    <name evidence="6" type="ORF">NBRC116591_33640</name>
</gene>
<proteinExistence type="predicted"/>
<sequence>MIDKVDTSISPKRSLEILSQREVEQLKASGSSDHSLYALFRQCTLAILHSGSANDDAKALFETYQDFDIDLIQQDRGIRLNLRNAPANAFVDGEMIASSREMIFSALRDILYSETERNNIRVDLSNSSGITDYLFHLLRNARALRAGELPKLVVCWGGHSISEVEYDYSKDVGHELGLRKLDVCTGCGPGAMKGPMKGATIAHSKQRISEGRYLGITEPGIIAAEAPNPIVNELVILPDIEKRLEAFVRVGHGIIVFPGGAGTAEEILYLLGILLHPKNRDIPFPLIFTGPPSAEAYFTQLHEFIGKTLGIEAQQKYRIVIGDSEQAAREMARGIEKVREFRLQQNDAFYFNWSLHIDYDFQIPFEATHENMATLDLHANLPKHELAANLRRAFSGIVAGNVKPDGVKAIDQHGPFKISGDRAIMEPLDKLLHSFVDQKRMKLPGSEYIPCYEIVE</sequence>
<dbReference type="PANTHER" id="PTHR43393:SF1">
    <property type="entry name" value="PYRIMIDINE_PURINE NUCLEOTIDE 5'-MONOPHOSPHATE NUCLEOSIDASE"/>
    <property type="match status" value="1"/>
</dbReference>
<name>A0ABQ0ADD3_9GAMM</name>
<dbReference type="Pfam" id="PF11892">
    <property type="entry name" value="PpnN_C"/>
    <property type="match status" value="1"/>
</dbReference>
<evidence type="ECO:0000256" key="1">
    <source>
        <dbReference type="ARBA" id="ARBA00000274"/>
    </source>
</evidence>
<dbReference type="InterPro" id="IPR031100">
    <property type="entry name" value="LOG_fam"/>
</dbReference>
<dbReference type="InterPro" id="IPR049788">
    <property type="entry name" value="PpnN"/>
</dbReference>